<sequence length="168" mass="19611">MKLFMFYIGGDCGNSNIELHDIRFSTGEKAEDCYDDLRKQWWGNPKSLHLDCWGAVEQADGYDITLSKEPSDNPLKLFFLNMGGYDGKQFEELHKNILLVDETQHKAIVRALKGMRDWQLPHRDAILEVEKIICINDLFEQSGYYIHLTKTDEIKQFEFVSKYVRINA</sequence>
<dbReference type="Pfam" id="PF07566">
    <property type="entry name" value="DUF1543"/>
    <property type="match status" value="1"/>
</dbReference>
<feature type="domain" description="DUF1543" evidence="1">
    <location>
        <begin position="15"/>
        <end position="66"/>
    </location>
</feature>
<dbReference type="InterPro" id="IPR011440">
    <property type="entry name" value="DUF1543"/>
</dbReference>
<comment type="caution">
    <text evidence="2">The sequence shown here is derived from an EMBL/GenBank/DDBJ whole genome shotgun (WGS) entry which is preliminary data.</text>
</comment>
<reference evidence="2 3" key="1">
    <citation type="submission" date="2017-08" db="EMBL/GenBank/DDBJ databases">
        <title>Infants hospitalized years apart are colonized by the same room-sourced microbial strains.</title>
        <authorList>
            <person name="Brooks B."/>
            <person name="Olm M.R."/>
            <person name="Firek B.A."/>
            <person name="Baker R."/>
            <person name="Thomas B.C."/>
            <person name="Morowitz M.J."/>
            <person name="Banfield J.F."/>
        </authorList>
    </citation>
    <scope>NUCLEOTIDE SEQUENCE [LARGE SCALE GENOMIC DNA]</scope>
    <source>
        <strain evidence="2">S2_006_000_R2_64</strain>
    </source>
</reference>
<protein>
    <submittedName>
        <fullName evidence="2">DUF1543 domain-containing protein</fullName>
    </submittedName>
</protein>
<dbReference type="Proteomes" id="UP000249739">
    <property type="component" value="Unassembled WGS sequence"/>
</dbReference>
<evidence type="ECO:0000313" key="2">
    <source>
        <dbReference type="EMBL" id="PZP54623.1"/>
    </source>
</evidence>
<evidence type="ECO:0000313" key="3">
    <source>
        <dbReference type="Proteomes" id="UP000249739"/>
    </source>
</evidence>
<organism evidence="2 3">
    <name type="scientific">Micavibrio aeruginosavorus</name>
    <dbReference type="NCBI Taxonomy" id="349221"/>
    <lineage>
        <taxon>Bacteria</taxon>
        <taxon>Pseudomonadati</taxon>
        <taxon>Bdellovibrionota</taxon>
        <taxon>Bdellovibrionia</taxon>
        <taxon>Bdellovibrionales</taxon>
        <taxon>Pseudobdellovibrionaceae</taxon>
        <taxon>Micavibrio</taxon>
    </lineage>
</organism>
<evidence type="ECO:0000259" key="1">
    <source>
        <dbReference type="Pfam" id="PF07566"/>
    </source>
</evidence>
<proteinExistence type="predicted"/>
<dbReference type="AlphaFoldDB" id="A0A2W5FI62"/>
<dbReference type="Gene3D" id="3.10.20.10">
    <property type="match status" value="2"/>
</dbReference>
<gene>
    <name evidence="2" type="ORF">DI586_09350</name>
</gene>
<accession>A0A2W5FI62</accession>
<name>A0A2W5FI62_9BACT</name>
<dbReference type="EMBL" id="QFOT01000122">
    <property type="protein sequence ID" value="PZP54623.1"/>
    <property type="molecule type" value="Genomic_DNA"/>
</dbReference>